<sequence>MAVELATAYVSLVADASKIPGQAKQAFGDVEKQAAATGTSSGEKLSGGIGKALKGGALAVGVAAGGTLATAFAKGMGRLTAIDDAQAKLAGLGNDTKSVAAIMDSALASVKGTAYGLGDAAGVAASAVAAGIKPGEELTKYLKLTADAATIAGSSLGEMGAIVNKVQTSGHAFTDNLNQLADRGIPIFQWLQDEYKVSADELGKMVSAGKVDAATFQKVIQENIGGAALKSGDTVKGAFNNVEAALGRLGAAALKPTFSRLSTGLTGTTGLIDKVTPKIVDLAGALDSKIFDDFAPRIQKAWASFKDSDIAKGSIASITGVVQDLLQAGKDAAPAIGAIVKSLSTAGAAIGISTWQSLLAALDAAASIANGVLVPALQTVSSLMDDNQVAVVALVAAWVGFKTLPSLISRVGDSISPVTSKLRGFGDTMKLQQKLAENAGASVGKFGAAVGALQSHVPVLDRVGTSYRSAADGAERFGRTAGTVAGSLTAIRSAGSGIVGMLGGWAGIGLAAGGALLAANASSAGSAKSAQNALTEAVTAGAKAQSAFRAAVGAANGALNDQAIAASGEIVKSVLADITTLGERGHTNSETFGHTIDNLTGNVLGLNNAWEENYDKVTANVERNDALKKVLSDMKLNVDDLGKVVAEGGPQYDQLTGKLRETGDAGSAVADKLGDARNEIRQAQDEAKNSTPGFFGLQDAVKVLADESSTAADRLGAMKRALDVLSGKPVELGDAMQSYNKTVRETAAAAGALADQSKGYGDALVNADGSVNTATENGDKLRTTLTGLLDATLDVAKSGGDLGPIFAQNDQAFVDLAASTGLSITQLKEMAAQIGYMPDKIEILAELKGAKSSEQQLVVLRGLLDSNAEGVEIPVSALTDEARAELDKAGAKVDEVTGKPGVIKISAPNEAVLKKLQEVIDKNIPDKRFNIIANSQGAEARLAAFGAAEVSGPLPVYRAAGGAVRGPGGPTSDSIPAMLSDNEHVLTSDEVDAAGGHGAIYALRQRIRAGALRRAEGGAVSKDGIQAALDAGRSKNGHEYVWGATGPDNFDCSGWVGWLQQIVMGIVGSTKRLYTTYSLLDGATEGLEPGLGPAGTLFQVGVSQEHMAATIAGHDAESGGAYGTSGIDGGRANAQDSQFPYKFHLPNSLIAGFRAGGKYGKKAKLAEWDDDKELDLESAKLAVEKAQASRDKDYADAKKSDIDRRESDLEVKKAQQKVLELQGEKDEAANGVEGGPAPEAPALSKAYSDTELERIDLQTAVEDAKKRRNEVYADLEATDTDRLKADADLARAQNKMAKGVDGEGFELKGRLRDYVTQVAGIGFDAVLGQLPEGIGDSRFWDIDYSSLAPKRADGTDALPQPPLFSDRDIAGQLGYTPKAGVDDPEWVKAGRRKAPKVFDTGGWLEPGEMGINLSSKPEPIFNSPDQLRKFAGGGLEPAASSGVSLDDLKRVLQNRPNVTFQVSDMREAMKQYQTEMRLQSRSYTRR</sequence>
<feature type="domain" description="Tape measure protein N-terminal" evidence="2">
    <location>
        <begin position="80"/>
        <end position="249"/>
    </location>
</feature>
<evidence type="ECO:0000256" key="1">
    <source>
        <dbReference type="SAM" id="MobiDB-lite"/>
    </source>
</evidence>
<dbReference type="InterPro" id="IPR013491">
    <property type="entry name" value="Tape_meas_N"/>
</dbReference>
<comment type="caution">
    <text evidence="3">The sequence shown here is derived from an EMBL/GenBank/DDBJ whole genome shotgun (WGS) entry which is preliminary data.</text>
</comment>
<dbReference type="InterPro" id="IPR038765">
    <property type="entry name" value="Papain-like_cys_pep_sf"/>
</dbReference>
<proteinExistence type="predicted"/>
<dbReference type="EMBL" id="VLNY01000025">
    <property type="protein sequence ID" value="KAA0016748.1"/>
    <property type="molecule type" value="Genomic_DNA"/>
</dbReference>
<reference evidence="3 4" key="1">
    <citation type="submission" date="2019-07" db="EMBL/GenBank/DDBJ databases">
        <title>Rhodococcus cavernicolus sp. nov., isolated from a cave.</title>
        <authorList>
            <person name="Lee S.D."/>
        </authorList>
    </citation>
    <scope>NUCLEOTIDE SEQUENCE [LARGE SCALE GENOMIC DNA]</scope>
    <source>
        <strain evidence="3 4">C1-24</strain>
    </source>
</reference>
<feature type="compositionally biased region" description="Basic and acidic residues" evidence="1">
    <location>
        <begin position="1187"/>
        <end position="1213"/>
    </location>
</feature>
<organism evidence="3 4">
    <name type="scientific">Antrihabitans cavernicola</name>
    <dbReference type="NCBI Taxonomy" id="2495913"/>
    <lineage>
        <taxon>Bacteria</taxon>
        <taxon>Bacillati</taxon>
        <taxon>Actinomycetota</taxon>
        <taxon>Actinomycetes</taxon>
        <taxon>Mycobacteriales</taxon>
        <taxon>Nocardiaceae</taxon>
        <taxon>Antrihabitans</taxon>
    </lineage>
</organism>
<accession>A0A5A7S336</accession>
<dbReference type="Proteomes" id="UP000322244">
    <property type="component" value="Unassembled WGS sequence"/>
</dbReference>
<dbReference type="OrthoDB" id="4391734at2"/>
<dbReference type="RefSeq" id="WP_149433128.1">
    <property type="nucleotide sequence ID" value="NZ_VLNY01000025.1"/>
</dbReference>
<evidence type="ECO:0000259" key="2">
    <source>
        <dbReference type="Pfam" id="PF20155"/>
    </source>
</evidence>
<dbReference type="Gene3D" id="3.90.1720.10">
    <property type="entry name" value="endopeptidase domain like (from Nostoc punctiforme)"/>
    <property type="match status" value="1"/>
</dbReference>
<feature type="region of interest" description="Disordered" evidence="1">
    <location>
        <begin position="1187"/>
        <end position="1248"/>
    </location>
</feature>
<name>A0A5A7S336_9NOCA</name>
<protein>
    <recommendedName>
        <fullName evidence="2">Tape measure protein N-terminal domain-containing protein</fullName>
    </recommendedName>
</protein>
<keyword evidence="4" id="KW-1185">Reference proteome</keyword>
<evidence type="ECO:0000313" key="4">
    <source>
        <dbReference type="Proteomes" id="UP000322244"/>
    </source>
</evidence>
<dbReference type="Pfam" id="PF20155">
    <property type="entry name" value="TMP_3"/>
    <property type="match status" value="1"/>
</dbReference>
<gene>
    <name evidence="3" type="ORF">FOY51_25720</name>
</gene>
<dbReference type="SUPFAM" id="SSF54001">
    <property type="entry name" value="Cysteine proteinases"/>
    <property type="match status" value="1"/>
</dbReference>
<evidence type="ECO:0000313" key="3">
    <source>
        <dbReference type="EMBL" id="KAA0016748.1"/>
    </source>
</evidence>